<dbReference type="Pfam" id="PF00251">
    <property type="entry name" value="Glyco_hydro_32N"/>
    <property type="match status" value="1"/>
</dbReference>
<reference evidence="11 12" key="1">
    <citation type="journal article" date="2014" name="Environ. Microbiol.">
        <title>The nitrate-ammonifying and nosZ-carrying bacterium Bacillus vireti is a potent source and sink for nitric and nitrous oxide under high nitrate conditions.</title>
        <authorList>
            <person name="Mania D."/>
            <person name="Heylen K."/>
            <person name="van Spanning R.J."/>
            <person name="Frostegard A."/>
        </authorList>
    </citation>
    <scope>NUCLEOTIDE SEQUENCE [LARGE SCALE GENOMIC DNA]</scope>
    <source>
        <strain evidence="11 12">LMG 21834</strain>
    </source>
</reference>
<dbReference type="Pfam" id="PF08244">
    <property type="entry name" value="Glyco_hydro_32C"/>
    <property type="match status" value="1"/>
</dbReference>
<comment type="pathway">
    <text evidence="1 9">Glycan biosynthesis; sucrose metabolism.</text>
</comment>
<dbReference type="SUPFAM" id="SSF49899">
    <property type="entry name" value="Concanavalin A-like lectins/glucanases"/>
    <property type="match status" value="1"/>
</dbReference>
<dbReference type="PANTHER" id="PTHR43101">
    <property type="entry name" value="BETA-FRUCTOSIDASE"/>
    <property type="match status" value="1"/>
</dbReference>
<dbReference type="Proteomes" id="UP000018877">
    <property type="component" value="Unassembled WGS sequence"/>
</dbReference>
<keyword evidence="12" id="KW-1185">Reference proteome</keyword>
<name>A0AB94IIH2_9BACI</name>
<dbReference type="InterPro" id="IPR023296">
    <property type="entry name" value="Glyco_hydro_beta-prop_sf"/>
</dbReference>
<dbReference type="EMBL" id="ALAN01000117">
    <property type="protein sequence ID" value="ETI66846.1"/>
    <property type="molecule type" value="Genomic_DNA"/>
</dbReference>
<comment type="function">
    <text evidence="9">Enables the bacterium to metabolize sucrose as a sole carbon source.</text>
</comment>
<dbReference type="GO" id="GO:0004564">
    <property type="term" value="F:beta-fructofuranosidase activity"/>
    <property type="evidence" value="ECO:0007669"/>
    <property type="project" value="UniProtKB-EC"/>
</dbReference>
<evidence type="ECO:0000256" key="5">
    <source>
        <dbReference type="ARBA" id="ARBA00022801"/>
    </source>
</evidence>
<dbReference type="SUPFAM" id="SSF75005">
    <property type="entry name" value="Arabinanase/levansucrase/invertase"/>
    <property type="match status" value="1"/>
</dbReference>
<dbReference type="PANTHER" id="PTHR43101:SF1">
    <property type="entry name" value="BETA-FRUCTOSIDASE"/>
    <property type="match status" value="1"/>
</dbReference>
<evidence type="ECO:0000256" key="8">
    <source>
        <dbReference type="RuleBase" id="RU362110"/>
    </source>
</evidence>
<dbReference type="InterPro" id="IPR003105">
    <property type="entry name" value="SRA_YDG"/>
</dbReference>
<dbReference type="InterPro" id="IPR018053">
    <property type="entry name" value="Glyco_hydro_32_AS"/>
</dbReference>
<dbReference type="NCBIfam" id="TIGR01322">
    <property type="entry name" value="scrB_fam"/>
    <property type="match status" value="1"/>
</dbReference>
<keyword evidence="9" id="KW-0963">Cytoplasm</keyword>
<protein>
    <recommendedName>
        <fullName evidence="4 8">Sucrose-6-phosphate hydrolase</fullName>
        <ecNumber evidence="3 8">3.2.1.26</ecNumber>
    </recommendedName>
    <alternativeName>
        <fullName evidence="7 9">Invertase</fullName>
    </alternativeName>
</protein>
<comment type="similarity">
    <text evidence="2 8">Belongs to the glycosyl hydrolase 32 family.</text>
</comment>
<dbReference type="GO" id="GO:0005737">
    <property type="term" value="C:cytoplasm"/>
    <property type="evidence" value="ECO:0007669"/>
    <property type="project" value="UniProtKB-SubCell"/>
</dbReference>
<dbReference type="Gene3D" id="2.60.120.560">
    <property type="entry name" value="Exo-inulinase, domain 1"/>
    <property type="match status" value="1"/>
</dbReference>
<accession>A0AB94IIH2</accession>
<evidence type="ECO:0000256" key="4">
    <source>
        <dbReference type="ARBA" id="ARBA00019623"/>
    </source>
</evidence>
<evidence type="ECO:0000256" key="6">
    <source>
        <dbReference type="ARBA" id="ARBA00023295"/>
    </source>
</evidence>
<dbReference type="InterPro" id="IPR051214">
    <property type="entry name" value="GH32_Enzymes"/>
</dbReference>
<dbReference type="RefSeq" id="WP_024030277.1">
    <property type="nucleotide sequence ID" value="NZ_ALAN01000117.1"/>
</dbReference>
<evidence type="ECO:0000313" key="11">
    <source>
        <dbReference type="EMBL" id="ETI66846.1"/>
    </source>
</evidence>
<dbReference type="GO" id="GO:0005975">
    <property type="term" value="P:carbohydrate metabolic process"/>
    <property type="evidence" value="ECO:0007669"/>
    <property type="project" value="InterPro"/>
</dbReference>
<comment type="caution">
    <text evidence="11">The sequence shown here is derived from an EMBL/GenBank/DDBJ whole genome shotgun (WGS) entry which is preliminary data.</text>
</comment>
<keyword evidence="9" id="KW-0119">Carbohydrate metabolism</keyword>
<dbReference type="AlphaFoldDB" id="A0AB94IIH2"/>
<dbReference type="InterPro" id="IPR001362">
    <property type="entry name" value="Glyco_hydro_32"/>
</dbReference>
<keyword evidence="6 8" id="KW-0326">Glycosidase</keyword>
<keyword evidence="5 8" id="KW-0378">Hydrolase</keyword>
<dbReference type="InterPro" id="IPR013148">
    <property type="entry name" value="Glyco_hydro_32_N"/>
</dbReference>
<gene>
    <name evidence="11" type="ORF">BAVI_20551</name>
</gene>
<dbReference type="Gene3D" id="2.115.10.20">
    <property type="entry name" value="Glycosyl hydrolase domain, family 43"/>
    <property type="match status" value="1"/>
</dbReference>
<evidence type="ECO:0000259" key="10">
    <source>
        <dbReference type="PROSITE" id="PS51015"/>
    </source>
</evidence>
<proteinExistence type="inferred from homology"/>
<comment type="subcellular location">
    <subcellularLocation>
        <location evidence="9">Cytoplasm</location>
    </subcellularLocation>
</comment>
<dbReference type="PROSITE" id="PS00609">
    <property type="entry name" value="GLYCOSYL_HYDROL_F32"/>
    <property type="match status" value="1"/>
</dbReference>
<dbReference type="InterPro" id="IPR006232">
    <property type="entry name" value="Suc6P_hydrolase"/>
</dbReference>
<evidence type="ECO:0000313" key="12">
    <source>
        <dbReference type="Proteomes" id="UP000018877"/>
    </source>
</evidence>
<dbReference type="SMART" id="SM00640">
    <property type="entry name" value="Glyco_32"/>
    <property type="match status" value="1"/>
</dbReference>
<sequence length="471" mass="54595">MTDKEALLIQKAYEEVKKHQNKDVHDPYRLTYHLMPPVGLLNDPNGLIQYKGVYHVFYQWNPFETAHGAKFWGHYTSRDMVHWQEEPIALAPSEWYERNGCYSGSAVESDGKLYLFYTGNVKRDDGSRETYQCIAVSSDGIHFEKHGPVLRLPGDYTAHFRDPKVWKKADRWYMIVGAQTLDEKGTAVLFTSMDLYHWEEAGRIAGSGMNGMDDFGYMWECPDLIHVNGKDILLVSPQGLEPSGYLYHNLFQSGYFIGELDYETLTFQHGPFRELDRGFDFYAPQTFTDEWGRTILYGWMGITDETESYQPTIANHWVHALTIPRELVVLNGKVYQRPVDELKKLRKDKIVVENKGKQIESNGVSAELLLNFVKAGSFQISFRNEAYLYFDSDKQEVYLQRRDLKTGALETRTCKQASVSKLQIFMDHSSLEIFVNEGEEVFTTRYFPNPNDDTIIFHGEAEFEWTKWNLG</sequence>
<dbReference type="InterPro" id="IPR013320">
    <property type="entry name" value="ConA-like_dom_sf"/>
</dbReference>
<feature type="domain" description="YDG" evidence="10">
    <location>
        <begin position="1"/>
        <end position="78"/>
    </location>
</feature>
<dbReference type="EC" id="3.2.1.26" evidence="3 8"/>
<dbReference type="InterPro" id="IPR013189">
    <property type="entry name" value="Glyco_hydro_32_C"/>
</dbReference>
<evidence type="ECO:0000256" key="2">
    <source>
        <dbReference type="ARBA" id="ARBA00009902"/>
    </source>
</evidence>
<evidence type="ECO:0000256" key="3">
    <source>
        <dbReference type="ARBA" id="ARBA00012758"/>
    </source>
</evidence>
<comment type="catalytic activity">
    <reaction evidence="8">
        <text>Hydrolysis of terminal non-reducing beta-D-fructofuranoside residues in beta-D-fructofuranosides.</text>
        <dbReference type="EC" id="3.2.1.26"/>
    </reaction>
</comment>
<evidence type="ECO:0000256" key="1">
    <source>
        <dbReference type="ARBA" id="ARBA00004914"/>
    </source>
</evidence>
<dbReference type="CDD" id="cd18623">
    <property type="entry name" value="GH32_ScrB-like"/>
    <property type="match status" value="1"/>
</dbReference>
<organism evidence="11 12">
    <name type="scientific">Neobacillus vireti LMG 21834</name>
    <dbReference type="NCBI Taxonomy" id="1131730"/>
    <lineage>
        <taxon>Bacteria</taxon>
        <taxon>Bacillati</taxon>
        <taxon>Bacillota</taxon>
        <taxon>Bacilli</taxon>
        <taxon>Bacillales</taxon>
        <taxon>Bacillaceae</taxon>
        <taxon>Neobacillus</taxon>
    </lineage>
</organism>
<evidence type="ECO:0000256" key="7">
    <source>
        <dbReference type="ARBA" id="ARBA00033367"/>
    </source>
</evidence>
<dbReference type="PROSITE" id="PS51015">
    <property type="entry name" value="YDG"/>
    <property type="match status" value="1"/>
</dbReference>
<evidence type="ECO:0000256" key="9">
    <source>
        <dbReference type="RuleBase" id="RU365015"/>
    </source>
</evidence>